<dbReference type="Gene3D" id="1.25.40.10">
    <property type="entry name" value="Tetratricopeptide repeat domain"/>
    <property type="match status" value="1"/>
</dbReference>
<accession>A0A9X1NB34</accession>
<evidence type="ECO:0008006" key="3">
    <source>
        <dbReference type="Google" id="ProtNLM"/>
    </source>
</evidence>
<dbReference type="AlphaFoldDB" id="A0A9X1NB34"/>
<evidence type="ECO:0000313" key="2">
    <source>
        <dbReference type="Proteomes" id="UP001138997"/>
    </source>
</evidence>
<dbReference type="RefSeq" id="WP_231439568.1">
    <property type="nucleotide sequence ID" value="NZ_JAJOMB010000003.1"/>
</dbReference>
<sequence>MRGPGPGKGLIEGAVSLCACFDIVSWSRRVTAADREALQHDLNLALRLAAVSAVPAAGPLPTEYSGDGALMVFPPGIVEGAVIGTLVGSLVESLHRRNQQAPSGGRMRVRAGLARGIVRTGDLGWSSDAVVQVARLVDSDEVRQAVNRYPEADLALIVAGSLYQDVFRQGLTGLDQDAFWPAYARRKTFESQAFLYVSDRSTTLESEDTPEPPSADGFQVAAPLPVFVPGWTAGTGAAAPDETITEEQVRATLRLWRDGRDAPLTPEIIRVGFSEIDAMVTEAGRLISERRYRSALEHLDLSMSVVPHVTGLAVSAARLLLATGRFNALCRELLDDLLGQDSHDARTLVEPLMLRAEAWFADRNYAGAANDLEQALSVIPAQDGTWALAMLRLGDCREILGGLDAAEAVWREVVKVRPLNPDVGLRLGYLELKRRRELDAKVHLARALTVLRRSPASAMATDTRVLEHALLMGLYTARRDFGAISEARAYLQQAHEVDPGNCFTLVEMAIDQDRQGATGMARWHAGRAMYRAFEDPNGNLALDRLRDHNLLDQRKYGIAMNDWRRTQGQALT</sequence>
<protein>
    <recommendedName>
        <fullName evidence="3">Tetratricopeptide repeat protein</fullName>
    </recommendedName>
</protein>
<proteinExistence type="predicted"/>
<dbReference type="InterPro" id="IPR019734">
    <property type="entry name" value="TPR_rpt"/>
</dbReference>
<reference evidence="1" key="1">
    <citation type="submission" date="2021-11" db="EMBL/GenBank/DDBJ databases">
        <title>Streptomyces corallinus and Kineosporia corallina sp. nov., two new coral-derived marine actinobacteria.</title>
        <authorList>
            <person name="Buangrab K."/>
            <person name="Sutthacheep M."/>
            <person name="Yeemin T."/>
            <person name="Harunari E."/>
            <person name="Igarashi Y."/>
            <person name="Sripreechasak P."/>
            <person name="Kanchanasin P."/>
            <person name="Tanasupawat S."/>
            <person name="Phongsopitanun W."/>
        </authorList>
    </citation>
    <scope>NUCLEOTIDE SEQUENCE</scope>
    <source>
        <strain evidence="1">JCM 31032</strain>
    </source>
</reference>
<dbReference type="SUPFAM" id="SSF55073">
    <property type="entry name" value="Nucleotide cyclase"/>
    <property type="match status" value="1"/>
</dbReference>
<evidence type="ECO:0000313" key="1">
    <source>
        <dbReference type="EMBL" id="MCD5310574.1"/>
    </source>
</evidence>
<keyword evidence="2" id="KW-1185">Reference proteome</keyword>
<dbReference type="Gene3D" id="3.30.70.1230">
    <property type="entry name" value="Nucleotide cyclase"/>
    <property type="match status" value="1"/>
</dbReference>
<comment type="caution">
    <text evidence="1">The sequence shown here is derived from an EMBL/GenBank/DDBJ whole genome shotgun (WGS) entry which is preliminary data.</text>
</comment>
<organism evidence="1 2">
    <name type="scientific">Kineosporia babensis</name>
    <dbReference type="NCBI Taxonomy" id="499548"/>
    <lineage>
        <taxon>Bacteria</taxon>
        <taxon>Bacillati</taxon>
        <taxon>Actinomycetota</taxon>
        <taxon>Actinomycetes</taxon>
        <taxon>Kineosporiales</taxon>
        <taxon>Kineosporiaceae</taxon>
        <taxon>Kineosporia</taxon>
    </lineage>
</organism>
<name>A0A9X1NB34_9ACTN</name>
<dbReference type="InterPro" id="IPR029787">
    <property type="entry name" value="Nucleotide_cyclase"/>
</dbReference>
<dbReference type="SUPFAM" id="SSF48452">
    <property type="entry name" value="TPR-like"/>
    <property type="match status" value="1"/>
</dbReference>
<gene>
    <name evidence="1" type="ORF">LR394_06680</name>
</gene>
<dbReference type="Proteomes" id="UP001138997">
    <property type="component" value="Unassembled WGS sequence"/>
</dbReference>
<dbReference type="SMART" id="SM00028">
    <property type="entry name" value="TPR"/>
    <property type="match status" value="3"/>
</dbReference>
<dbReference type="EMBL" id="JAJOMB010000003">
    <property type="protein sequence ID" value="MCD5310574.1"/>
    <property type="molecule type" value="Genomic_DNA"/>
</dbReference>
<dbReference type="InterPro" id="IPR011990">
    <property type="entry name" value="TPR-like_helical_dom_sf"/>
</dbReference>